<dbReference type="InterPro" id="IPR025483">
    <property type="entry name" value="Lipase_euk"/>
</dbReference>
<dbReference type="FunFam" id="3.40.50.1820:FF:000126">
    <property type="entry name" value="Lipase"/>
    <property type="match status" value="1"/>
</dbReference>
<feature type="active site" description="Charge relay system" evidence="3">
    <location>
        <position position="353"/>
    </location>
</feature>
<keyword evidence="2" id="KW-0442">Lipid degradation</keyword>
<dbReference type="InterPro" id="IPR006693">
    <property type="entry name" value="AB_hydrolase_lipase"/>
</dbReference>
<dbReference type="SUPFAM" id="SSF53474">
    <property type="entry name" value="alpha/beta-Hydrolases"/>
    <property type="match status" value="1"/>
</dbReference>
<reference evidence="6" key="2">
    <citation type="journal article" date="2024" name="Plant">
        <title>Genomic evolution and insights into agronomic trait innovations of Sesamum species.</title>
        <authorList>
            <person name="Miao H."/>
            <person name="Wang L."/>
            <person name="Qu L."/>
            <person name="Liu H."/>
            <person name="Sun Y."/>
            <person name="Le M."/>
            <person name="Wang Q."/>
            <person name="Wei S."/>
            <person name="Zheng Y."/>
            <person name="Lin W."/>
            <person name="Duan Y."/>
            <person name="Cao H."/>
            <person name="Xiong S."/>
            <person name="Wang X."/>
            <person name="Wei L."/>
            <person name="Li C."/>
            <person name="Ma Q."/>
            <person name="Ju M."/>
            <person name="Zhao R."/>
            <person name="Li G."/>
            <person name="Mu C."/>
            <person name="Tian Q."/>
            <person name="Mei H."/>
            <person name="Zhang T."/>
            <person name="Gao T."/>
            <person name="Zhang H."/>
        </authorList>
    </citation>
    <scope>NUCLEOTIDE SEQUENCE</scope>
    <source>
        <strain evidence="6">3651</strain>
    </source>
</reference>
<evidence type="ECO:0000256" key="2">
    <source>
        <dbReference type="PIRNR" id="PIRNR000862"/>
    </source>
</evidence>
<dbReference type="Proteomes" id="UP001293254">
    <property type="component" value="Unassembled WGS sequence"/>
</dbReference>
<evidence type="ECO:0000313" key="6">
    <source>
        <dbReference type="EMBL" id="KAK4417887.1"/>
    </source>
</evidence>
<evidence type="ECO:0000256" key="4">
    <source>
        <dbReference type="SAM" id="Phobius"/>
    </source>
</evidence>
<keyword evidence="7" id="KW-1185">Reference proteome</keyword>
<dbReference type="GO" id="GO:0016042">
    <property type="term" value="P:lipid catabolic process"/>
    <property type="evidence" value="ECO:0007669"/>
    <property type="project" value="UniProtKB-KW"/>
</dbReference>
<keyword evidence="4" id="KW-0812">Transmembrane</keyword>
<name>A0AAE2CDA9_9LAMI</name>
<sequence>MAANSFLNLAFLSFYSISLLLLLPFQPFAASRGRFLPNYDGAPPLTGICSAAVILNGYKCQEFDVTTDDGYILGVLRIPEGRAGGGGPNRPPVLLQHGLLVDGMTWLMNPPEQSLATILADNGFDVWISNLRGTQFSRRHLTIDPSNPQFWDWTWDELATHDLQSVIDFVFKQTGQKTHYVGHSMGTLIAMVSLSEGQFDKVKSVALLSPIAYVSHITTPLGVVAAKAFLGEIIATFGPAEFNPRGEAAATFVQSLCAYPGVNCYDFLSAFTGNNCCLNTSTVETFVKNEPQSTATKNLVHFAQSVRDGVLSKYDYGNAIANMEHYGVSSPPVYDLSKIPHDFPLFLSYGGRDTLSDVTDVHILLDILKSHDQDKMKVQYIQEYAHVDFIMGVDAKDIVYSEILEFFRAHN</sequence>
<dbReference type="InterPro" id="IPR029058">
    <property type="entry name" value="AB_hydrolase_fold"/>
</dbReference>
<dbReference type="Gene3D" id="3.40.50.1820">
    <property type="entry name" value="alpha/beta hydrolase"/>
    <property type="match status" value="1"/>
</dbReference>
<keyword evidence="4" id="KW-1133">Transmembrane helix</keyword>
<dbReference type="EMBL" id="JACGWO010000009">
    <property type="protein sequence ID" value="KAK4417887.1"/>
    <property type="molecule type" value="Genomic_DNA"/>
</dbReference>
<feature type="transmembrane region" description="Helical" evidence="4">
    <location>
        <begin position="6"/>
        <end position="25"/>
    </location>
</feature>
<gene>
    <name evidence="6" type="ORF">Salat_2201400</name>
</gene>
<evidence type="ECO:0000256" key="1">
    <source>
        <dbReference type="ARBA" id="ARBA00010701"/>
    </source>
</evidence>
<evidence type="ECO:0000313" key="7">
    <source>
        <dbReference type="Proteomes" id="UP001293254"/>
    </source>
</evidence>
<comment type="similarity">
    <text evidence="1 2">Belongs to the AB hydrolase superfamily. Lipase family.</text>
</comment>
<feature type="active site" description="Charge relay system" evidence="3">
    <location>
        <position position="386"/>
    </location>
</feature>
<proteinExistence type="inferred from homology"/>
<dbReference type="GO" id="GO:0016788">
    <property type="term" value="F:hydrolase activity, acting on ester bonds"/>
    <property type="evidence" value="ECO:0007669"/>
    <property type="project" value="InterPro"/>
</dbReference>
<evidence type="ECO:0000259" key="5">
    <source>
        <dbReference type="Pfam" id="PF04083"/>
    </source>
</evidence>
<dbReference type="InterPro" id="IPR000801">
    <property type="entry name" value="Esterase-like"/>
</dbReference>
<accession>A0AAE2CDA9</accession>
<reference evidence="6" key="1">
    <citation type="submission" date="2020-06" db="EMBL/GenBank/DDBJ databases">
        <authorList>
            <person name="Li T."/>
            <person name="Hu X."/>
            <person name="Zhang T."/>
            <person name="Song X."/>
            <person name="Zhang H."/>
            <person name="Dai N."/>
            <person name="Sheng W."/>
            <person name="Hou X."/>
            <person name="Wei L."/>
        </authorList>
    </citation>
    <scope>NUCLEOTIDE SEQUENCE</scope>
    <source>
        <strain evidence="6">3651</strain>
        <tissue evidence="6">Leaf</tissue>
    </source>
</reference>
<dbReference type="PIRSF" id="PIRSF000862">
    <property type="entry name" value="Steryl_ester_lip"/>
    <property type="match status" value="1"/>
</dbReference>
<dbReference type="Pfam" id="PF04083">
    <property type="entry name" value="Abhydro_lipase"/>
    <property type="match status" value="1"/>
</dbReference>
<protein>
    <recommendedName>
        <fullName evidence="2">Lipase</fullName>
    </recommendedName>
</protein>
<keyword evidence="2" id="KW-0443">Lipid metabolism</keyword>
<evidence type="ECO:0000256" key="3">
    <source>
        <dbReference type="PIRSR" id="PIRSR000862-1"/>
    </source>
</evidence>
<feature type="active site" description="Nucleophile" evidence="3">
    <location>
        <position position="184"/>
    </location>
</feature>
<organism evidence="6 7">
    <name type="scientific">Sesamum alatum</name>
    <dbReference type="NCBI Taxonomy" id="300844"/>
    <lineage>
        <taxon>Eukaryota</taxon>
        <taxon>Viridiplantae</taxon>
        <taxon>Streptophyta</taxon>
        <taxon>Embryophyta</taxon>
        <taxon>Tracheophyta</taxon>
        <taxon>Spermatophyta</taxon>
        <taxon>Magnoliopsida</taxon>
        <taxon>eudicotyledons</taxon>
        <taxon>Gunneridae</taxon>
        <taxon>Pentapetalae</taxon>
        <taxon>asterids</taxon>
        <taxon>lamiids</taxon>
        <taxon>Lamiales</taxon>
        <taxon>Pedaliaceae</taxon>
        <taxon>Sesamum</taxon>
    </lineage>
</organism>
<keyword evidence="4" id="KW-0472">Membrane</keyword>
<dbReference type="PANTHER" id="PTHR11005">
    <property type="entry name" value="LYSOSOMAL ACID LIPASE-RELATED"/>
    <property type="match status" value="1"/>
</dbReference>
<feature type="domain" description="Partial AB-hydrolase lipase" evidence="5">
    <location>
        <begin position="54"/>
        <end position="109"/>
    </location>
</feature>
<dbReference type="AlphaFoldDB" id="A0AAE2CDA9"/>
<dbReference type="Pfam" id="PF00756">
    <property type="entry name" value="Esterase"/>
    <property type="match status" value="1"/>
</dbReference>
<comment type="caution">
    <text evidence="6">The sequence shown here is derived from an EMBL/GenBank/DDBJ whole genome shotgun (WGS) entry which is preliminary data.</text>
</comment>
<keyword evidence="2" id="KW-0378">Hydrolase</keyword>